<feature type="non-terminal residue" evidence="2">
    <location>
        <position position="50"/>
    </location>
</feature>
<evidence type="ECO:0000256" key="1">
    <source>
        <dbReference type="SAM" id="MobiDB-lite"/>
    </source>
</evidence>
<keyword evidence="3" id="KW-1185">Reference proteome</keyword>
<feature type="region of interest" description="Disordered" evidence="1">
    <location>
        <begin position="1"/>
        <end position="50"/>
    </location>
</feature>
<sequence>FRAGSGRGQGRAAAPPPQKKTEVMKGGASEETRGRMEVQERRSQREREWT</sequence>
<evidence type="ECO:0000313" key="2">
    <source>
        <dbReference type="EMBL" id="CAK6984994.1"/>
    </source>
</evidence>
<accession>A0AAV1QQD5</accession>
<proteinExistence type="predicted"/>
<gene>
    <name evidence="2" type="ORF">FSCOSCO3_A031316</name>
</gene>
<dbReference type="Proteomes" id="UP001314229">
    <property type="component" value="Unassembled WGS sequence"/>
</dbReference>
<dbReference type="AlphaFoldDB" id="A0AAV1QQD5"/>
<dbReference type="EMBL" id="CAWUFR010003480">
    <property type="protein sequence ID" value="CAK6984994.1"/>
    <property type="molecule type" value="Genomic_DNA"/>
</dbReference>
<reference evidence="2 3" key="1">
    <citation type="submission" date="2024-01" db="EMBL/GenBank/DDBJ databases">
        <authorList>
            <person name="Alioto T."/>
            <person name="Alioto T."/>
            <person name="Gomez Garrido J."/>
        </authorList>
    </citation>
    <scope>NUCLEOTIDE SEQUENCE [LARGE SCALE GENOMIC DNA]</scope>
</reference>
<comment type="caution">
    <text evidence="2">The sequence shown here is derived from an EMBL/GenBank/DDBJ whole genome shotgun (WGS) entry which is preliminary data.</text>
</comment>
<feature type="compositionally biased region" description="Basic and acidic residues" evidence="1">
    <location>
        <begin position="19"/>
        <end position="50"/>
    </location>
</feature>
<organism evidence="2 3">
    <name type="scientific">Scomber scombrus</name>
    <name type="common">Atlantic mackerel</name>
    <name type="synonym">Scomber vernalis</name>
    <dbReference type="NCBI Taxonomy" id="13677"/>
    <lineage>
        <taxon>Eukaryota</taxon>
        <taxon>Metazoa</taxon>
        <taxon>Chordata</taxon>
        <taxon>Craniata</taxon>
        <taxon>Vertebrata</taxon>
        <taxon>Euteleostomi</taxon>
        <taxon>Actinopterygii</taxon>
        <taxon>Neopterygii</taxon>
        <taxon>Teleostei</taxon>
        <taxon>Neoteleostei</taxon>
        <taxon>Acanthomorphata</taxon>
        <taxon>Pelagiaria</taxon>
        <taxon>Scombriformes</taxon>
        <taxon>Scombridae</taxon>
        <taxon>Scomber</taxon>
    </lineage>
</organism>
<protein>
    <submittedName>
        <fullName evidence="2">Uncharacterized protein</fullName>
    </submittedName>
</protein>
<evidence type="ECO:0000313" key="3">
    <source>
        <dbReference type="Proteomes" id="UP001314229"/>
    </source>
</evidence>
<feature type="non-terminal residue" evidence="2">
    <location>
        <position position="1"/>
    </location>
</feature>
<name>A0AAV1QQD5_SCOSC</name>